<comment type="similarity">
    <text evidence="1">Belongs to the mimivirus BTB/WD family.</text>
</comment>
<dbReference type="SUPFAM" id="SSF50978">
    <property type="entry name" value="WD40 repeat-like"/>
    <property type="match status" value="1"/>
</dbReference>
<dbReference type="InterPro" id="IPR015943">
    <property type="entry name" value="WD40/YVTN_repeat-like_dom_sf"/>
</dbReference>
<evidence type="ECO:0000256" key="1">
    <source>
        <dbReference type="ARBA" id="ARBA00006497"/>
    </source>
</evidence>
<dbReference type="Gene3D" id="2.130.10.10">
    <property type="entry name" value="YVTN repeat-like/Quinoprotein amine dehydrogenase"/>
    <property type="match status" value="2"/>
</dbReference>
<reference evidence="3" key="1">
    <citation type="submission" date="2018-01" db="EMBL/GenBank/DDBJ databases">
        <title>Draft genome sequence of Bandra megavirus.</title>
        <authorList>
            <person name="Chatterjee A."/>
            <person name="Yadav R."/>
            <person name="Kondabagil K."/>
        </authorList>
    </citation>
    <scope>NUCLEOTIDE SEQUENCE</scope>
    <source>
        <strain evidence="3">KK-1</strain>
    </source>
</reference>
<accession>A0A2K9V9T2</accession>
<dbReference type="PROSITE" id="PS50097">
    <property type="entry name" value="BTB"/>
    <property type="match status" value="1"/>
</dbReference>
<dbReference type="Pfam" id="PF00651">
    <property type="entry name" value="BTB"/>
    <property type="match status" value="1"/>
</dbReference>
<sequence length="514" mass="60137">MNSLSLSTIFNSDILSDCTLDLADENSTTTLYVHKIILYLECPYFRSMFGGFKESNQSKITLEVPNVQATCDIIQSFYGTKIINNNNNWEYELNLFMCKRFFCIDSNFPHQIKIPSDEFEEFLVMIEKIGFNQDIKKFIIKNIPELYDFDKLSNLINRLECNHNERVKLMAKNVSKPCDFNKLSTNLIRDLWKIVDTYYIILISFFEINIINPEGTIHRSIKSSYEIKDVCYSEDKHLIAYYTNKNMYVYDIELDECIFQKYFSSDSEFMIKIYGDKLMIYKKNRKLKFYDINSGDLIKSLIFKTREVINIFIDKGENKLTILYNDTEDKIISIYDLSTLKFLENKIWLNVFSFGCDHSIYGKSMIALYKNSLCLKNLFVLNYREKGVYNPNGSYNNKNKSYGSKQKIYDGESNIVGICWGHYGSIIYCCEDGTINIYDISRNKLIKTIDTDYAIDTMTKISNDRIMIKSGSELIEIDLDNGHELRNIDINSNVKSIMKISSGYDRLYELLPEL</sequence>
<dbReference type="InterPro" id="IPR011333">
    <property type="entry name" value="SKP1/BTB/POZ_sf"/>
</dbReference>
<dbReference type="SUPFAM" id="SSF54695">
    <property type="entry name" value="POZ domain"/>
    <property type="match status" value="1"/>
</dbReference>
<evidence type="ECO:0000313" key="3">
    <source>
        <dbReference type="EMBL" id="AUV58972.1"/>
    </source>
</evidence>
<proteinExistence type="inferred from homology"/>
<organism evidence="3">
    <name type="scientific">Bandra megavirus</name>
    <dbReference type="NCBI Taxonomy" id="2071566"/>
    <lineage>
        <taxon>Viruses</taxon>
        <taxon>Varidnaviria</taxon>
        <taxon>Bamfordvirae</taxon>
        <taxon>Nucleocytoviricota</taxon>
        <taxon>Megaviricetes</taxon>
        <taxon>Imitervirales</taxon>
        <taxon>Mimiviridae</taxon>
        <taxon>Megamimivirinae</taxon>
        <taxon>Megavirus</taxon>
    </lineage>
</organism>
<protein>
    <submittedName>
        <fullName evidence="3">BTB POZ domain-containing protein</fullName>
    </submittedName>
</protein>
<dbReference type="InterPro" id="IPR000210">
    <property type="entry name" value="BTB/POZ_dom"/>
</dbReference>
<feature type="domain" description="BTB" evidence="2">
    <location>
        <begin position="16"/>
        <end position="86"/>
    </location>
</feature>
<evidence type="ECO:0000259" key="2">
    <source>
        <dbReference type="PROSITE" id="PS50097"/>
    </source>
</evidence>
<name>A0A2K9V9T2_9VIRU</name>
<dbReference type="Gene3D" id="3.30.710.10">
    <property type="entry name" value="Potassium Channel Kv1.1, Chain A"/>
    <property type="match status" value="1"/>
</dbReference>
<dbReference type="EMBL" id="MG779390">
    <property type="protein sequence ID" value="AUV58972.1"/>
    <property type="molecule type" value="Genomic_DNA"/>
</dbReference>
<dbReference type="InterPro" id="IPR036322">
    <property type="entry name" value="WD40_repeat_dom_sf"/>
</dbReference>